<evidence type="ECO:0000256" key="7">
    <source>
        <dbReference type="ARBA" id="ARBA00022801"/>
    </source>
</evidence>
<dbReference type="HOGENOM" id="CLU_020726_0_0_12"/>
<dbReference type="GO" id="GO:0033942">
    <property type="term" value="F:4-alpha-D-(1-&gt;4)-alpha-D-glucanotrehalose trehalohydrolase activity"/>
    <property type="evidence" value="ECO:0007669"/>
    <property type="project" value="UniProtKB-EC"/>
</dbReference>
<comment type="pathway">
    <text evidence="2 14">Glycan biosynthesis; trehalose biosynthesis.</text>
</comment>
<evidence type="ECO:0000256" key="5">
    <source>
        <dbReference type="ARBA" id="ARBA00015938"/>
    </source>
</evidence>
<evidence type="ECO:0000313" key="18">
    <source>
        <dbReference type="EMBL" id="AFG36412.1"/>
    </source>
</evidence>
<dbReference type="Gene3D" id="1.10.10.760">
    <property type="entry name" value="E-set domains of sugar-utilizing enzymes"/>
    <property type="match status" value="1"/>
</dbReference>
<dbReference type="InterPro" id="IPR017853">
    <property type="entry name" value="GH"/>
</dbReference>
<dbReference type="OrthoDB" id="9761875at2"/>
<evidence type="ECO:0000256" key="2">
    <source>
        <dbReference type="ARBA" id="ARBA00005199"/>
    </source>
</evidence>
<dbReference type="CDD" id="cd11325">
    <property type="entry name" value="AmyAc_GTHase"/>
    <property type="match status" value="1"/>
</dbReference>
<comment type="similarity">
    <text evidence="3 14">Belongs to the glycosyl hydrolase 13 family.</text>
</comment>
<dbReference type="Pfam" id="PF02922">
    <property type="entry name" value="CBM_48"/>
    <property type="match status" value="1"/>
</dbReference>
<dbReference type="UniPathway" id="UPA00299"/>
<keyword evidence="7 14" id="KW-0378">Hydrolase</keyword>
<dbReference type="KEGG" id="sfc:Spiaf_0304"/>
<gene>
    <name evidence="18" type="ordered locus">Spiaf_0304</name>
</gene>
<dbReference type="EC" id="3.2.1.141" evidence="4 13"/>
<dbReference type="PANTHER" id="PTHR43651">
    <property type="entry name" value="1,4-ALPHA-GLUCAN-BRANCHING ENZYME"/>
    <property type="match status" value="1"/>
</dbReference>
<feature type="site" description="Transition state stabilizer" evidence="16">
    <location>
        <position position="391"/>
    </location>
</feature>
<dbReference type="STRING" id="889378.Spiaf_0304"/>
<dbReference type="InterPro" id="IPR004193">
    <property type="entry name" value="Glyco_hydro_13_N"/>
</dbReference>
<evidence type="ECO:0000256" key="14">
    <source>
        <dbReference type="PIRNR" id="PIRNR006337"/>
    </source>
</evidence>
<evidence type="ECO:0000256" key="11">
    <source>
        <dbReference type="ARBA" id="ARBA00033284"/>
    </source>
</evidence>
<dbReference type="RefSeq" id="WP_014454410.1">
    <property type="nucleotide sequence ID" value="NC_017098.1"/>
</dbReference>
<dbReference type="Gene3D" id="3.20.20.80">
    <property type="entry name" value="Glycosidases"/>
    <property type="match status" value="1"/>
</dbReference>
<protein>
    <recommendedName>
        <fullName evidence="5 13">Malto-oligosyltrehalose trehalohydrolase</fullName>
        <shortName evidence="14">MTHase</shortName>
        <ecNumber evidence="4 13">3.2.1.141</ecNumber>
    </recommendedName>
    <alternativeName>
        <fullName evidence="11 14">4-alpha-D-((1-&gt;4)-alpha-D-glucano)trehalose trehalohydrolase</fullName>
    </alternativeName>
    <alternativeName>
        <fullName evidence="10 14">Maltooligosyl trehalose trehalohydrolase</fullName>
    </alternativeName>
</protein>
<reference evidence="19" key="1">
    <citation type="journal article" date="2013" name="Stand. Genomic Sci.">
        <title>Complete genome sequence of the halophilic bacterium Spirochaeta africana type strain (Z-7692(T)) from the alkaline Lake Magadi in the East African Rift.</title>
        <authorList>
            <person name="Liolos K."/>
            <person name="Abt B."/>
            <person name="Scheuner C."/>
            <person name="Teshima H."/>
            <person name="Held B."/>
            <person name="Lapidus A."/>
            <person name="Nolan M."/>
            <person name="Lucas S."/>
            <person name="Deshpande S."/>
            <person name="Cheng J.F."/>
            <person name="Tapia R."/>
            <person name="Goodwin L.A."/>
            <person name="Pitluck S."/>
            <person name="Pagani I."/>
            <person name="Ivanova N."/>
            <person name="Mavromatis K."/>
            <person name="Mikhailova N."/>
            <person name="Huntemann M."/>
            <person name="Pati A."/>
            <person name="Chen A."/>
            <person name="Palaniappan K."/>
            <person name="Land M."/>
            <person name="Rohde M."/>
            <person name="Tindall B.J."/>
            <person name="Detter J.C."/>
            <person name="Goker M."/>
            <person name="Bristow J."/>
            <person name="Eisen J.A."/>
            <person name="Markowitz V."/>
            <person name="Hugenholtz P."/>
            <person name="Woyke T."/>
            <person name="Klenk H.P."/>
            <person name="Kyrpides N.C."/>
        </authorList>
    </citation>
    <scope>NUCLEOTIDE SEQUENCE</scope>
    <source>
        <strain evidence="19">ATCC 700263 / DSM 8902 / Z-7692</strain>
    </source>
</reference>
<dbReference type="InterPro" id="IPR013783">
    <property type="entry name" value="Ig-like_fold"/>
</dbReference>
<dbReference type="NCBIfam" id="TIGR02402">
    <property type="entry name" value="trehalose_TreZ"/>
    <property type="match status" value="1"/>
</dbReference>
<evidence type="ECO:0000256" key="6">
    <source>
        <dbReference type="ARBA" id="ARBA00022490"/>
    </source>
</evidence>
<evidence type="ECO:0000256" key="12">
    <source>
        <dbReference type="ARBA" id="ARBA00034013"/>
    </source>
</evidence>
<keyword evidence="8" id="KW-0119">Carbohydrate metabolism</keyword>
<dbReference type="InterPro" id="IPR014756">
    <property type="entry name" value="Ig_E-set"/>
</dbReference>
<dbReference type="InterPro" id="IPR044901">
    <property type="entry name" value="Trehalose_TreZ_E-set_sf"/>
</dbReference>
<feature type="active site" description="Proton donor" evidence="15">
    <location>
        <position position="300"/>
    </location>
</feature>
<evidence type="ECO:0000256" key="9">
    <source>
        <dbReference type="ARBA" id="ARBA00023295"/>
    </source>
</evidence>
<keyword evidence="9 14" id="KW-0326">Glycosidase</keyword>
<dbReference type="eggNOG" id="COG0296">
    <property type="taxonomic scope" value="Bacteria"/>
</dbReference>
<dbReference type="SUPFAM" id="SSF51445">
    <property type="entry name" value="(Trans)glycosidases"/>
    <property type="match status" value="1"/>
</dbReference>
<evidence type="ECO:0000256" key="10">
    <source>
        <dbReference type="ARBA" id="ARBA00032057"/>
    </source>
</evidence>
<name>H9UFW9_SPIAZ</name>
<comment type="subcellular location">
    <subcellularLocation>
        <location evidence="1 15">Cytoplasm</location>
    </subcellularLocation>
</comment>
<sequence>MTSTSFPFGPRISEDEISFSLWAPSADTVELALTSRILPMQPKEDGWWQVTLPWSHDPDTQPGQPYQFRINQDLLVPDPASRRQQDDVHGPSLIPTCRAYDWQVPDWRGRPWKDAVIYELHIGTFSPEGTFDGARERLPYLVDLGITAIELMPVADFPGQHSWGYDGVLQFAPDTSYGSPEDLKRLIDEAHNLGIMVMLDVVYNHFGPDGNYLYVYARDFFTDRITTPWGQAIDYARPEVRSFFVQNALYWLQEFRFDGLRLDAVQEIHDKTSEEHFLFELARTVREQLPPERHVHLVLENDANQARYLGEAYRAQWNDDYHHVVHSLLTGESGGYYQDYATQPLQQLCRILTEGFAYQGDPSPYRDGEIRGEDSSGLPAAQFVHFLQNHDQTGNRAFGERIHELADPRAVAAAHAALLLAPQPPMLYMGEEWSASTPFQFFCDFGEDLADAVRNGRRQEFAKFPEFSDPALVARIPDPNSPETCAASRLNWQEREQEPHRSKLREMQALLELRRTYIVPLLEGIWHHSQAAALPLGDQALLCVFHAAGSPSLALAVNLGDQAVDCSQALHTTSLHHAAYRMLWSSCGRESALTEEEWQTLPGYCTRAWIARS</sequence>
<evidence type="ECO:0000256" key="16">
    <source>
        <dbReference type="PIRSR" id="PIRSR006337-3"/>
    </source>
</evidence>
<dbReference type="PATRIC" id="fig|889378.3.peg.310"/>
<dbReference type="SUPFAM" id="SSF81296">
    <property type="entry name" value="E set domains"/>
    <property type="match status" value="1"/>
</dbReference>
<feature type="active site" description="Nucleophile" evidence="15">
    <location>
        <position position="263"/>
    </location>
</feature>
<evidence type="ECO:0000256" key="4">
    <source>
        <dbReference type="ARBA" id="ARBA00012268"/>
    </source>
</evidence>
<evidence type="ECO:0000256" key="8">
    <source>
        <dbReference type="ARBA" id="ARBA00023277"/>
    </source>
</evidence>
<dbReference type="PANTHER" id="PTHR43651:SF11">
    <property type="entry name" value="MALTO-OLIGOSYLTREHALOSE TREHALOHYDROLASE"/>
    <property type="match status" value="1"/>
</dbReference>
<comment type="catalytic activity">
    <reaction evidence="12 14">
        <text>hydrolysis of (1-&gt;4)-alpha-D-glucosidic linkage in 4-alpha-D-[(1-&gt;4)-alpha-D-glucanosyl]n trehalose to yield trehalose and (1-&gt;4)-alpha-D-glucan.</text>
        <dbReference type="EC" id="3.2.1.141"/>
    </reaction>
</comment>
<accession>H9UFW9</accession>
<evidence type="ECO:0000256" key="1">
    <source>
        <dbReference type="ARBA" id="ARBA00004496"/>
    </source>
</evidence>
<dbReference type="EMBL" id="CP003282">
    <property type="protein sequence ID" value="AFG36412.1"/>
    <property type="molecule type" value="Genomic_DNA"/>
</dbReference>
<dbReference type="Proteomes" id="UP000007383">
    <property type="component" value="Chromosome"/>
</dbReference>
<dbReference type="Gene3D" id="2.60.40.10">
    <property type="entry name" value="Immunoglobulins"/>
    <property type="match status" value="1"/>
</dbReference>
<evidence type="ECO:0000256" key="15">
    <source>
        <dbReference type="PIRSR" id="PIRSR006337-1"/>
    </source>
</evidence>
<dbReference type="InterPro" id="IPR012768">
    <property type="entry name" value="Trehalose_TreZ"/>
</dbReference>
<feature type="domain" description="Glycosyl hydrolase family 13 catalytic" evidence="17">
    <location>
        <begin position="119"/>
        <end position="458"/>
    </location>
</feature>
<evidence type="ECO:0000256" key="13">
    <source>
        <dbReference type="NCBIfam" id="TIGR02402"/>
    </source>
</evidence>
<proteinExistence type="inferred from homology"/>
<evidence type="ECO:0000256" key="3">
    <source>
        <dbReference type="ARBA" id="ARBA00008061"/>
    </source>
</evidence>
<dbReference type="GO" id="GO:0005737">
    <property type="term" value="C:cytoplasm"/>
    <property type="evidence" value="ECO:0007669"/>
    <property type="project" value="UniProtKB-SubCell"/>
</dbReference>
<dbReference type="PIRSF" id="PIRSF006337">
    <property type="entry name" value="Trehalose_TreZ"/>
    <property type="match status" value="1"/>
</dbReference>
<keyword evidence="19" id="KW-1185">Reference proteome</keyword>
<keyword evidence="6" id="KW-0963">Cytoplasm</keyword>
<dbReference type="GO" id="GO:0005992">
    <property type="term" value="P:trehalose biosynthetic process"/>
    <property type="evidence" value="ECO:0007669"/>
    <property type="project" value="UniProtKB-UniRule"/>
</dbReference>
<evidence type="ECO:0000259" key="17">
    <source>
        <dbReference type="SMART" id="SM00642"/>
    </source>
</evidence>
<organism evidence="18 19">
    <name type="scientific">Spirochaeta africana (strain ATCC 700263 / DSM 8902 / Z-7692)</name>
    <dbReference type="NCBI Taxonomy" id="889378"/>
    <lineage>
        <taxon>Bacteria</taxon>
        <taxon>Pseudomonadati</taxon>
        <taxon>Spirochaetota</taxon>
        <taxon>Spirochaetia</taxon>
        <taxon>Spirochaetales</taxon>
        <taxon>Spirochaetaceae</taxon>
        <taxon>Spirochaeta</taxon>
    </lineage>
</organism>
<dbReference type="AlphaFoldDB" id="H9UFW9"/>
<dbReference type="SMART" id="SM00642">
    <property type="entry name" value="Aamy"/>
    <property type="match status" value="1"/>
</dbReference>
<dbReference type="Pfam" id="PF00128">
    <property type="entry name" value="Alpha-amylase"/>
    <property type="match status" value="1"/>
</dbReference>
<dbReference type="InterPro" id="IPR006047">
    <property type="entry name" value="GH13_cat_dom"/>
</dbReference>
<dbReference type="CDD" id="cd02853">
    <property type="entry name" value="E_set_MTHase_like_N"/>
    <property type="match status" value="1"/>
</dbReference>
<evidence type="ECO:0000313" key="19">
    <source>
        <dbReference type="Proteomes" id="UP000007383"/>
    </source>
</evidence>